<protein>
    <submittedName>
        <fullName evidence="3">Invasion protein IalB</fullName>
    </submittedName>
</protein>
<evidence type="ECO:0000313" key="3">
    <source>
        <dbReference type="EMBL" id="TWI37942.1"/>
    </source>
</evidence>
<feature type="chain" id="PRO_5022119702" evidence="2">
    <location>
        <begin position="26"/>
        <end position="274"/>
    </location>
</feature>
<dbReference type="InterPro" id="IPR010642">
    <property type="entry name" value="Invasion_prot_B"/>
</dbReference>
<accession>A0A562P0C3</accession>
<dbReference type="AlphaFoldDB" id="A0A562P0C3"/>
<gene>
    <name evidence="3" type="ORF">IQ24_00073</name>
</gene>
<name>A0A562P0C3_9RHOB</name>
<reference evidence="3 4" key="1">
    <citation type="journal article" date="2015" name="Stand. Genomic Sci.">
        <title>Genomic Encyclopedia of Bacterial and Archaeal Type Strains, Phase III: the genomes of soil and plant-associated and newly described type strains.</title>
        <authorList>
            <person name="Whitman W.B."/>
            <person name="Woyke T."/>
            <person name="Klenk H.P."/>
            <person name="Zhou Y."/>
            <person name="Lilburn T.G."/>
            <person name="Beck B.J."/>
            <person name="De Vos P."/>
            <person name="Vandamme P."/>
            <person name="Eisen J.A."/>
            <person name="Garrity G."/>
            <person name="Hugenholtz P."/>
            <person name="Kyrpides N.C."/>
        </authorList>
    </citation>
    <scope>NUCLEOTIDE SEQUENCE [LARGE SCALE GENOMIC DNA]</scope>
    <source>
        <strain evidence="3 4">CGMCC 1.5364</strain>
    </source>
</reference>
<evidence type="ECO:0000256" key="1">
    <source>
        <dbReference type="SAM" id="MobiDB-lite"/>
    </source>
</evidence>
<feature type="signal peptide" evidence="2">
    <location>
        <begin position="1"/>
        <end position="25"/>
    </location>
</feature>
<dbReference type="Gene3D" id="2.60.40.1880">
    <property type="entry name" value="Invasion associated locus B (IalB) protein"/>
    <property type="match status" value="1"/>
</dbReference>
<sequence length="274" mass="27145">MAYRTTAAVFAAFLTVAGSTGAVFAQDATPTEAPAAPAAEAPAAEAPAAEAPAAAAPAAEAPAADAPAAPAAAAPAAPPSAPANADEAQVGQAYPRETHGDWMLRCIKSPDGKDPCELYQLLKDADGGAVAEASVLSMKEQVAAVVTFVAPLETDLQAGLGLAIDANKPSRFPFMLCAQVGCISRVGMSQAEVDALKRGKEATVSLLPFGAQPDQMVGLKLSLNGFTAGYNALLEANKDIVIPGSPAAPAQTGGAAAPAAPAAPADPATPPARQ</sequence>
<proteinExistence type="predicted"/>
<feature type="region of interest" description="Disordered" evidence="1">
    <location>
        <begin position="33"/>
        <end position="90"/>
    </location>
</feature>
<evidence type="ECO:0000256" key="2">
    <source>
        <dbReference type="SAM" id="SignalP"/>
    </source>
</evidence>
<dbReference type="Proteomes" id="UP000316225">
    <property type="component" value="Unassembled WGS sequence"/>
</dbReference>
<feature type="compositionally biased region" description="Low complexity" evidence="1">
    <location>
        <begin position="33"/>
        <end position="75"/>
    </location>
</feature>
<dbReference type="RefSeq" id="WP_199756446.1">
    <property type="nucleotide sequence ID" value="NZ_VLKU01000001.1"/>
</dbReference>
<comment type="caution">
    <text evidence="3">The sequence shown here is derived from an EMBL/GenBank/DDBJ whole genome shotgun (WGS) entry which is preliminary data.</text>
</comment>
<keyword evidence="2" id="KW-0732">Signal</keyword>
<keyword evidence="4" id="KW-1185">Reference proteome</keyword>
<evidence type="ECO:0000313" key="4">
    <source>
        <dbReference type="Proteomes" id="UP000316225"/>
    </source>
</evidence>
<organism evidence="3 4">
    <name type="scientific">Paracoccus sulfuroxidans</name>
    <dbReference type="NCBI Taxonomy" id="384678"/>
    <lineage>
        <taxon>Bacteria</taxon>
        <taxon>Pseudomonadati</taxon>
        <taxon>Pseudomonadota</taxon>
        <taxon>Alphaproteobacteria</taxon>
        <taxon>Rhodobacterales</taxon>
        <taxon>Paracoccaceae</taxon>
        <taxon>Paracoccus</taxon>
    </lineage>
</organism>
<feature type="compositionally biased region" description="Low complexity" evidence="1">
    <location>
        <begin position="247"/>
        <end position="266"/>
    </location>
</feature>
<feature type="region of interest" description="Disordered" evidence="1">
    <location>
        <begin position="245"/>
        <end position="274"/>
    </location>
</feature>
<dbReference type="EMBL" id="VLKU01000001">
    <property type="protein sequence ID" value="TWI37942.1"/>
    <property type="molecule type" value="Genomic_DNA"/>
</dbReference>
<dbReference type="Pfam" id="PF06776">
    <property type="entry name" value="IalB"/>
    <property type="match status" value="1"/>
</dbReference>
<dbReference type="InterPro" id="IPR038696">
    <property type="entry name" value="IalB_sf"/>
</dbReference>